<dbReference type="AlphaFoldDB" id="A0A3L9YMB7"/>
<keyword evidence="2" id="KW-1133">Transmembrane helix</keyword>
<keyword evidence="4" id="KW-1185">Reference proteome</keyword>
<evidence type="ECO:0008006" key="5">
    <source>
        <dbReference type="Google" id="ProtNLM"/>
    </source>
</evidence>
<protein>
    <recommendedName>
        <fullName evidence="5">CTP synthetase</fullName>
    </recommendedName>
</protein>
<sequence length="82" mass="8836">MDRLSIILTLMTGAVLTGALAVTAMAFGWYGWPPLLGSAAIGILLSWPVAYLISRRIKREDPNWSAKTSQKGPLPKPGAKEI</sequence>
<evidence type="ECO:0000256" key="1">
    <source>
        <dbReference type="SAM" id="MobiDB-lite"/>
    </source>
</evidence>
<evidence type="ECO:0000313" key="3">
    <source>
        <dbReference type="EMBL" id="RMA43870.1"/>
    </source>
</evidence>
<dbReference type="Proteomes" id="UP000281343">
    <property type="component" value="Unassembled WGS sequence"/>
</dbReference>
<name>A0A3L9YMB7_9RHOB</name>
<accession>A0A3L9YMB7</accession>
<organism evidence="3 4">
    <name type="scientific">Rhodophyticola porphyridii</name>
    <dbReference type="NCBI Taxonomy" id="1852017"/>
    <lineage>
        <taxon>Bacteria</taxon>
        <taxon>Pseudomonadati</taxon>
        <taxon>Pseudomonadota</taxon>
        <taxon>Alphaproteobacteria</taxon>
        <taxon>Rhodobacterales</taxon>
        <taxon>Roseobacteraceae</taxon>
        <taxon>Rhodophyticola</taxon>
    </lineage>
</organism>
<feature type="region of interest" description="Disordered" evidence="1">
    <location>
        <begin position="61"/>
        <end position="82"/>
    </location>
</feature>
<evidence type="ECO:0000313" key="4">
    <source>
        <dbReference type="Proteomes" id="UP000281343"/>
    </source>
</evidence>
<evidence type="ECO:0000256" key="2">
    <source>
        <dbReference type="SAM" id="Phobius"/>
    </source>
</evidence>
<proteinExistence type="predicted"/>
<dbReference type="OrthoDB" id="7870164at2"/>
<dbReference type="EMBL" id="RCNT01000001">
    <property type="protein sequence ID" value="RMA43870.1"/>
    <property type="molecule type" value="Genomic_DNA"/>
</dbReference>
<gene>
    <name evidence="3" type="ORF">D9R08_02795</name>
</gene>
<keyword evidence="2" id="KW-0472">Membrane</keyword>
<comment type="caution">
    <text evidence="3">The sequence shown here is derived from an EMBL/GenBank/DDBJ whole genome shotgun (WGS) entry which is preliminary data.</text>
</comment>
<dbReference type="RefSeq" id="WP_121896460.1">
    <property type="nucleotide sequence ID" value="NZ_RCNT01000001.1"/>
</dbReference>
<reference evidence="3 4" key="1">
    <citation type="submission" date="2018-10" db="EMBL/GenBank/DDBJ databases">
        <authorList>
            <person name="Jung H.S."/>
            <person name="Jeon C.O."/>
        </authorList>
    </citation>
    <scope>NUCLEOTIDE SEQUENCE [LARGE SCALE GENOMIC DNA]</scope>
    <source>
        <strain evidence="3 4">MA-7-27</strain>
    </source>
</reference>
<feature type="transmembrane region" description="Helical" evidence="2">
    <location>
        <begin position="31"/>
        <end position="53"/>
    </location>
</feature>
<keyword evidence="2" id="KW-0812">Transmembrane</keyword>